<organism evidence="1 2">
    <name type="scientific">Caerostris extrusa</name>
    <name type="common">Bark spider</name>
    <name type="synonym">Caerostris bankana</name>
    <dbReference type="NCBI Taxonomy" id="172846"/>
    <lineage>
        <taxon>Eukaryota</taxon>
        <taxon>Metazoa</taxon>
        <taxon>Ecdysozoa</taxon>
        <taxon>Arthropoda</taxon>
        <taxon>Chelicerata</taxon>
        <taxon>Arachnida</taxon>
        <taxon>Araneae</taxon>
        <taxon>Araneomorphae</taxon>
        <taxon>Entelegynae</taxon>
        <taxon>Araneoidea</taxon>
        <taxon>Araneidae</taxon>
        <taxon>Caerostris</taxon>
    </lineage>
</organism>
<gene>
    <name evidence="1" type="ORF">CEXT_663571</name>
</gene>
<accession>A0AAV4PZY5</accession>
<comment type="caution">
    <text evidence="1">The sequence shown here is derived from an EMBL/GenBank/DDBJ whole genome shotgun (WGS) entry which is preliminary data.</text>
</comment>
<name>A0AAV4PZY5_CAEEX</name>
<sequence>MVAASPWLMSFNSSPMMSAQSIGPLTGCGGTVGGVFCIEKGGTPAAGCNSIGIAVTEARTKFAFEGTGGVANLRGLNPCGVVVIDE</sequence>
<dbReference type="EMBL" id="BPLR01005432">
    <property type="protein sequence ID" value="GIY02305.1"/>
    <property type="molecule type" value="Genomic_DNA"/>
</dbReference>
<dbReference type="Proteomes" id="UP001054945">
    <property type="component" value="Unassembled WGS sequence"/>
</dbReference>
<proteinExistence type="predicted"/>
<dbReference type="AlphaFoldDB" id="A0AAV4PZY5"/>
<evidence type="ECO:0000313" key="2">
    <source>
        <dbReference type="Proteomes" id="UP001054945"/>
    </source>
</evidence>
<reference evidence="1 2" key="1">
    <citation type="submission" date="2021-06" db="EMBL/GenBank/DDBJ databases">
        <title>Caerostris extrusa draft genome.</title>
        <authorList>
            <person name="Kono N."/>
            <person name="Arakawa K."/>
        </authorList>
    </citation>
    <scope>NUCLEOTIDE SEQUENCE [LARGE SCALE GENOMIC DNA]</scope>
</reference>
<protein>
    <submittedName>
        <fullName evidence="1">Uncharacterized protein</fullName>
    </submittedName>
</protein>
<keyword evidence="2" id="KW-1185">Reference proteome</keyword>
<evidence type="ECO:0000313" key="1">
    <source>
        <dbReference type="EMBL" id="GIY02305.1"/>
    </source>
</evidence>